<protein>
    <recommendedName>
        <fullName evidence="3">Bacterial sugar transferase domain-containing protein</fullName>
    </recommendedName>
</protein>
<comment type="similarity">
    <text evidence="1">Belongs to the bacterial sugar transferase family.</text>
</comment>
<accession>A0A0P9D2J3</accession>
<organism evidence="4 5">
    <name type="scientific">Kouleothrix aurantiaca</name>
    <dbReference type="NCBI Taxonomy" id="186479"/>
    <lineage>
        <taxon>Bacteria</taxon>
        <taxon>Bacillati</taxon>
        <taxon>Chloroflexota</taxon>
        <taxon>Chloroflexia</taxon>
        <taxon>Chloroflexales</taxon>
        <taxon>Roseiflexineae</taxon>
        <taxon>Roseiflexaceae</taxon>
        <taxon>Kouleothrix</taxon>
    </lineage>
</organism>
<keyword evidence="2" id="KW-0472">Membrane</keyword>
<dbReference type="AlphaFoldDB" id="A0A0P9D2J3"/>
<keyword evidence="2" id="KW-1133">Transmembrane helix</keyword>
<evidence type="ECO:0000256" key="2">
    <source>
        <dbReference type="SAM" id="Phobius"/>
    </source>
</evidence>
<feature type="transmembrane region" description="Helical" evidence="2">
    <location>
        <begin position="37"/>
        <end position="63"/>
    </location>
</feature>
<dbReference type="Pfam" id="PF02397">
    <property type="entry name" value="Bac_transf"/>
    <property type="match status" value="1"/>
</dbReference>
<evidence type="ECO:0000259" key="3">
    <source>
        <dbReference type="Pfam" id="PF02397"/>
    </source>
</evidence>
<keyword evidence="5" id="KW-1185">Reference proteome</keyword>
<dbReference type="InterPro" id="IPR003362">
    <property type="entry name" value="Bact_transf"/>
</dbReference>
<sequence>MVQDVTNRSRSTSPWYLDFDPQNRIIRGKAYFFVKRAIDITACLMVAPIVGPLLLLLAVLVYIDSPGPVFFRQLRTGKGGRRFKMYKFRSMVPNAEELKIKYAHLNELTWPDFKISNDPRITRVGKLLRKTSLDELPQLLNVLKGDMSLVGPRPTSFSPETYRLWHTERLEVVPGLTGLGQVSARSNLDFDQRLKLDIAYIERQSLMMDIRIIFLTAAQVFIGDGAY</sequence>
<evidence type="ECO:0000313" key="5">
    <source>
        <dbReference type="Proteomes" id="UP000050509"/>
    </source>
</evidence>
<dbReference type="EMBL" id="LJCR01000310">
    <property type="protein sequence ID" value="KPV53222.1"/>
    <property type="molecule type" value="Genomic_DNA"/>
</dbReference>
<reference evidence="4 5" key="1">
    <citation type="submission" date="2015-09" db="EMBL/GenBank/DDBJ databases">
        <title>Draft genome sequence of Kouleothrix aurantiaca JCM 19913.</title>
        <authorList>
            <person name="Hemp J."/>
        </authorList>
    </citation>
    <scope>NUCLEOTIDE SEQUENCE [LARGE SCALE GENOMIC DNA]</scope>
    <source>
        <strain evidence="4 5">COM-B</strain>
    </source>
</reference>
<gene>
    <name evidence="4" type="ORF">SE17_10890</name>
</gene>
<dbReference type="Proteomes" id="UP000050509">
    <property type="component" value="Unassembled WGS sequence"/>
</dbReference>
<evidence type="ECO:0000256" key="1">
    <source>
        <dbReference type="ARBA" id="ARBA00006464"/>
    </source>
</evidence>
<dbReference type="PANTHER" id="PTHR30576">
    <property type="entry name" value="COLANIC BIOSYNTHESIS UDP-GLUCOSE LIPID CARRIER TRANSFERASE"/>
    <property type="match status" value="1"/>
</dbReference>
<evidence type="ECO:0000313" key="4">
    <source>
        <dbReference type="EMBL" id="KPV53222.1"/>
    </source>
</evidence>
<keyword evidence="2" id="KW-0812">Transmembrane</keyword>
<feature type="domain" description="Bacterial sugar transferase" evidence="3">
    <location>
        <begin position="35"/>
        <end position="221"/>
    </location>
</feature>
<dbReference type="PATRIC" id="fig|186479.3.peg.6485"/>
<comment type="caution">
    <text evidence="4">The sequence shown here is derived from an EMBL/GenBank/DDBJ whole genome shotgun (WGS) entry which is preliminary data.</text>
</comment>
<dbReference type="GO" id="GO:0016780">
    <property type="term" value="F:phosphotransferase activity, for other substituted phosphate groups"/>
    <property type="evidence" value="ECO:0007669"/>
    <property type="project" value="TreeGrafter"/>
</dbReference>
<proteinExistence type="inferred from homology"/>
<name>A0A0P9D2J3_9CHLR</name>
<dbReference type="PANTHER" id="PTHR30576:SF10">
    <property type="entry name" value="SLL5057 PROTEIN"/>
    <property type="match status" value="1"/>
</dbReference>